<proteinExistence type="inferred from homology"/>
<feature type="region of interest" description="Disordered" evidence="2">
    <location>
        <begin position="1"/>
        <end position="58"/>
    </location>
</feature>
<gene>
    <name evidence="5" type="ORF">ODALV1_LOCUS24889</name>
</gene>
<dbReference type="InterPro" id="IPR036397">
    <property type="entry name" value="RNaseH_sf"/>
</dbReference>
<comment type="caution">
    <text evidence="5">The sequence shown here is derived from an EMBL/GenBank/DDBJ whole genome shotgun (WGS) entry which is preliminary data.</text>
</comment>
<feature type="region of interest" description="Disordered" evidence="2">
    <location>
        <begin position="144"/>
        <end position="170"/>
    </location>
</feature>
<evidence type="ECO:0000256" key="2">
    <source>
        <dbReference type="SAM" id="MobiDB-lite"/>
    </source>
</evidence>
<dbReference type="InterPro" id="IPR014811">
    <property type="entry name" value="ArgoL1"/>
</dbReference>
<dbReference type="Proteomes" id="UP001642540">
    <property type="component" value="Unassembled WGS sequence"/>
</dbReference>
<dbReference type="Gene3D" id="3.40.50.2300">
    <property type="match status" value="1"/>
</dbReference>
<dbReference type="SUPFAM" id="SSF53098">
    <property type="entry name" value="Ribonuclease H-like"/>
    <property type="match status" value="1"/>
</dbReference>
<dbReference type="InterPro" id="IPR012337">
    <property type="entry name" value="RNaseH-like_sf"/>
</dbReference>
<feature type="compositionally biased region" description="Gly residues" evidence="2">
    <location>
        <begin position="1"/>
        <end position="49"/>
    </location>
</feature>
<dbReference type="Pfam" id="PF16488">
    <property type="entry name" value="ArgoL2"/>
    <property type="match status" value="1"/>
</dbReference>
<feature type="domain" description="Piwi" evidence="4">
    <location>
        <begin position="680"/>
        <end position="999"/>
    </location>
</feature>
<evidence type="ECO:0000256" key="1">
    <source>
        <dbReference type="RuleBase" id="RU361178"/>
    </source>
</evidence>
<dbReference type="InterPro" id="IPR032472">
    <property type="entry name" value="ArgoL2"/>
</dbReference>
<dbReference type="SMART" id="SM00949">
    <property type="entry name" value="PAZ"/>
    <property type="match status" value="1"/>
</dbReference>
<name>A0ABP1RQM3_9HEXA</name>
<dbReference type="CDD" id="cd02846">
    <property type="entry name" value="PAZ_argonaute_like"/>
    <property type="match status" value="1"/>
</dbReference>
<dbReference type="Pfam" id="PF02171">
    <property type="entry name" value="Piwi"/>
    <property type="match status" value="1"/>
</dbReference>
<comment type="similarity">
    <text evidence="1">Belongs to the argonaute family.</text>
</comment>
<evidence type="ECO:0000259" key="3">
    <source>
        <dbReference type="PROSITE" id="PS50821"/>
    </source>
</evidence>
<evidence type="ECO:0000259" key="4">
    <source>
        <dbReference type="PROSITE" id="PS50822"/>
    </source>
</evidence>
<dbReference type="CDD" id="cd04657">
    <property type="entry name" value="Piwi_ago-like"/>
    <property type="match status" value="1"/>
</dbReference>
<dbReference type="Gene3D" id="3.30.420.10">
    <property type="entry name" value="Ribonuclease H-like superfamily/Ribonuclease H"/>
    <property type="match status" value="1"/>
</dbReference>
<sequence length="1033" mass="114221">MERGGRGGGGRGYQGGNGGGYQSGGGRSFQGGNGGGRGFQGGGGGGRGRGPPPKYTDAARCVDPFLKPYTAAQMQIQRQGWKEYTYESKVDATVQKNYSGPGTWAARMINISVNHFPVVSAKSPKNFAVPTLYHYDIKYKIIRKNQDKEDNPEPTVKPKKGKKKASLEEASSSKALVQELEDVSEVTGKNGGVKPLLKRLPSDLTNVILAYLIPKLRKEYKHEAVVTDGCFNLYSTVKLEKVGIPSQHEMTFVDLKKGGHIEEDDDATIKVMIEPSFHKKTGDGHTIDTTALAKYFLANATLKGFDLSADLRCTVEAGCNAVVKSMPNFPYFQVGRATMIPCAGKSEPLGGGIAAWRGIAANITLGWKPYLNVDIANCAFMINKPVLEVLKEIFRSVPSEDFNKWSKNDLEEARNVLKSCKVRYEVDDKTLGGPIRDVYAAGACDAEFVWADNNNKRTSVYDYFKKKYNITLKHKNGPVLRIRNTSLVPAELCIVKKGQSYNRKLDGSQTTNMLRYSKRDPADLHSDIQARVREMQLSQNKTLQAFGMQVSDRMISMEARVLPPPMLRYGNKNGSTQVTNMCPEDGSWEIWSHDFNFYKPALVESWGLLVVGCPYIRGPDDENLKNFCKSLTTNGAKKGVKFMGNPKIIVEGKCRKGGSTKENAEVIQKTMISHFKGVKLLVVIIPVKGDPLYGAIKHAAEVQVGILTQCVAEKNMSMCKDATVQNIILKINSKLGGINHVVVAPTESGNATKFATLLQDCPILILGADVTHAPPGSRKVVDGDDYIMPSYAAVTGSLDRTGMPFMTGIRAQRKANADAAEVINDLQFIVKGMLQEFKRKSGFVPQKIIYFRDGVGEGQFPEVLHIEMLAIRGACTSLKATYEPKITFITVQKRHKTRIFHHTATGKIENAPAGTVVDKEIVHASENDFYLLSHKGMLGTSRPSRYHVLWDDSDFSKDMLQSLANLLTYSYIRCTKSVKMPACTYYAHLAADRAKKLCEGFEINGPRDLSDKHLNKILERHLEFISHYPMHFV</sequence>
<dbReference type="Pfam" id="PF02170">
    <property type="entry name" value="PAZ"/>
    <property type="match status" value="1"/>
</dbReference>
<dbReference type="PROSITE" id="PS50821">
    <property type="entry name" value="PAZ"/>
    <property type="match status" value="1"/>
</dbReference>
<dbReference type="InterPro" id="IPR003165">
    <property type="entry name" value="Piwi"/>
</dbReference>
<dbReference type="Pfam" id="PF08699">
    <property type="entry name" value="ArgoL1"/>
    <property type="match status" value="1"/>
</dbReference>
<evidence type="ECO:0000313" key="6">
    <source>
        <dbReference type="Proteomes" id="UP001642540"/>
    </source>
</evidence>
<dbReference type="InterPro" id="IPR036085">
    <property type="entry name" value="PAZ_dom_sf"/>
</dbReference>
<dbReference type="SMART" id="SM00950">
    <property type="entry name" value="Piwi"/>
    <property type="match status" value="1"/>
</dbReference>
<organism evidence="5 6">
    <name type="scientific">Orchesella dallaii</name>
    <dbReference type="NCBI Taxonomy" id="48710"/>
    <lineage>
        <taxon>Eukaryota</taxon>
        <taxon>Metazoa</taxon>
        <taxon>Ecdysozoa</taxon>
        <taxon>Arthropoda</taxon>
        <taxon>Hexapoda</taxon>
        <taxon>Collembola</taxon>
        <taxon>Entomobryomorpha</taxon>
        <taxon>Entomobryoidea</taxon>
        <taxon>Orchesellidae</taxon>
        <taxon>Orchesellinae</taxon>
        <taxon>Orchesella</taxon>
    </lineage>
</organism>
<keyword evidence="6" id="KW-1185">Reference proteome</keyword>
<dbReference type="PROSITE" id="PS50822">
    <property type="entry name" value="PIWI"/>
    <property type="match status" value="1"/>
</dbReference>
<dbReference type="PANTHER" id="PTHR22891">
    <property type="entry name" value="EUKARYOTIC TRANSLATION INITIATION FACTOR 2C"/>
    <property type="match status" value="1"/>
</dbReference>
<evidence type="ECO:0000313" key="5">
    <source>
        <dbReference type="EMBL" id="CAL8133061.1"/>
    </source>
</evidence>
<protein>
    <recommendedName>
        <fullName evidence="7">Protein argonaute-2</fullName>
    </recommendedName>
</protein>
<feature type="domain" description="PAZ" evidence="3">
    <location>
        <begin position="385"/>
        <end position="497"/>
    </location>
</feature>
<evidence type="ECO:0008006" key="7">
    <source>
        <dbReference type="Google" id="ProtNLM"/>
    </source>
</evidence>
<dbReference type="InterPro" id="IPR045246">
    <property type="entry name" value="Piwi_ago-like"/>
</dbReference>
<reference evidence="5 6" key="1">
    <citation type="submission" date="2024-08" db="EMBL/GenBank/DDBJ databases">
        <authorList>
            <person name="Cucini C."/>
            <person name="Frati F."/>
        </authorList>
    </citation>
    <scope>NUCLEOTIDE SEQUENCE [LARGE SCALE GENOMIC DNA]</scope>
</reference>
<dbReference type="Gene3D" id="2.170.260.10">
    <property type="entry name" value="paz domain"/>
    <property type="match status" value="1"/>
</dbReference>
<dbReference type="SUPFAM" id="SSF101690">
    <property type="entry name" value="PAZ domain"/>
    <property type="match status" value="1"/>
</dbReference>
<accession>A0ABP1RQM3</accession>
<dbReference type="InterPro" id="IPR003100">
    <property type="entry name" value="PAZ_dom"/>
</dbReference>
<dbReference type="EMBL" id="CAXLJM020000096">
    <property type="protein sequence ID" value="CAL8133061.1"/>
    <property type="molecule type" value="Genomic_DNA"/>
</dbReference>